<name>A0A9W8BE92_9FUNG</name>
<proteinExistence type="predicted"/>
<feature type="chain" id="PRO_5040741668" description="Swiss Army Knife 2H phosphoesterase domain-containing protein" evidence="1">
    <location>
        <begin position="30"/>
        <end position="240"/>
    </location>
</feature>
<accession>A0A9W8BE92</accession>
<reference evidence="3" key="1">
    <citation type="submission" date="2022-07" db="EMBL/GenBank/DDBJ databases">
        <title>Phylogenomic reconstructions and comparative analyses of Kickxellomycotina fungi.</title>
        <authorList>
            <person name="Reynolds N.K."/>
            <person name="Stajich J.E."/>
            <person name="Barry K."/>
            <person name="Grigoriev I.V."/>
            <person name="Crous P."/>
            <person name="Smith M.E."/>
        </authorList>
    </citation>
    <scope>NUCLEOTIDE SEQUENCE</scope>
    <source>
        <strain evidence="3">IMI 214461</strain>
    </source>
</reference>
<sequence length="240" mass="26253">MSKRLIAWLVATNILLSLALLTAVLVGHGASLDGGGIIYDPDAPAFELARDALDAQNIPFSSHSDDRPFGSHLQLTLDYSRFTHLIEAVNDTAAGALQSRGEAHVTVVTPPEFDFALKPAGVTMQEIESIAKRLDIQSARLQPVCVGRFSGALPRPALDADHGTFLLYSLVVADVFGDLTDIRREVFKLYRKKGGNGALFQPEGFWPHVTLGYDRRDLFIEDGIYKGSNYCYAPLHVAKK</sequence>
<dbReference type="EMBL" id="JANBQF010000152">
    <property type="protein sequence ID" value="KAJ2004476.1"/>
    <property type="molecule type" value="Genomic_DNA"/>
</dbReference>
<feature type="domain" description="Swiss Army Knife 2H phosphoesterase" evidence="2">
    <location>
        <begin position="73"/>
        <end position="219"/>
    </location>
</feature>
<feature type="signal peptide" evidence="1">
    <location>
        <begin position="1"/>
        <end position="29"/>
    </location>
</feature>
<evidence type="ECO:0000256" key="1">
    <source>
        <dbReference type="SAM" id="SignalP"/>
    </source>
</evidence>
<evidence type="ECO:0000313" key="3">
    <source>
        <dbReference type="EMBL" id="KAJ2004476.1"/>
    </source>
</evidence>
<comment type="caution">
    <text evidence="3">The sequence shown here is derived from an EMBL/GenBank/DDBJ whole genome shotgun (WGS) entry which is preliminary data.</text>
</comment>
<dbReference type="InterPro" id="IPR054498">
    <property type="entry name" value="2H-SAK"/>
</dbReference>
<dbReference type="Pfam" id="PF22547">
    <property type="entry name" value="2H-SAK"/>
    <property type="match status" value="1"/>
</dbReference>
<evidence type="ECO:0000313" key="4">
    <source>
        <dbReference type="Proteomes" id="UP001150907"/>
    </source>
</evidence>
<protein>
    <recommendedName>
        <fullName evidence="2">Swiss Army Knife 2H phosphoesterase domain-containing protein</fullName>
    </recommendedName>
</protein>
<dbReference type="AlphaFoldDB" id="A0A9W8BE92"/>
<gene>
    <name evidence="3" type="ORF">H4R26_002491</name>
</gene>
<evidence type="ECO:0000259" key="2">
    <source>
        <dbReference type="Pfam" id="PF22547"/>
    </source>
</evidence>
<dbReference type="Proteomes" id="UP001150907">
    <property type="component" value="Unassembled WGS sequence"/>
</dbReference>
<dbReference type="OrthoDB" id="5545695at2759"/>
<keyword evidence="4" id="KW-1185">Reference proteome</keyword>
<keyword evidence="1" id="KW-0732">Signal</keyword>
<organism evidence="3 4">
    <name type="scientific">Coemansia thaxteri</name>
    <dbReference type="NCBI Taxonomy" id="2663907"/>
    <lineage>
        <taxon>Eukaryota</taxon>
        <taxon>Fungi</taxon>
        <taxon>Fungi incertae sedis</taxon>
        <taxon>Zoopagomycota</taxon>
        <taxon>Kickxellomycotina</taxon>
        <taxon>Kickxellomycetes</taxon>
        <taxon>Kickxellales</taxon>
        <taxon>Kickxellaceae</taxon>
        <taxon>Coemansia</taxon>
    </lineage>
</organism>